<keyword evidence="2" id="KW-1185">Reference proteome</keyword>
<dbReference type="EMBL" id="SJOL01007140">
    <property type="protein sequence ID" value="TGZ63574.1"/>
    <property type="molecule type" value="Genomic_DNA"/>
</dbReference>
<dbReference type="OrthoDB" id="10427132at2759"/>
<gene>
    <name evidence="1" type="ORF">CRM22_006843</name>
</gene>
<accession>A0A4V3SE86</accession>
<comment type="caution">
    <text evidence="1">The sequence shown here is derived from an EMBL/GenBank/DDBJ whole genome shotgun (WGS) entry which is preliminary data.</text>
</comment>
<organism evidence="1 2">
    <name type="scientific">Opisthorchis felineus</name>
    <dbReference type="NCBI Taxonomy" id="147828"/>
    <lineage>
        <taxon>Eukaryota</taxon>
        <taxon>Metazoa</taxon>
        <taxon>Spiralia</taxon>
        <taxon>Lophotrochozoa</taxon>
        <taxon>Platyhelminthes</taxon>
        <taxon>Trematoda</taxon>
        <taxon>Digenea</taxon>
        <taxon>Opisthorchiida</taxon>
        <taxon>Opisthorchiata</taxon>
        <taxon>Opisthorchiidae</taxon>
        <taxon>Opisthorchis</taxon>
    </lineage>
</organism>
<dbReference type="AlphaFoldDB" id="A0A4V3SE86"/>
<proteinExistence type="predicted"/>
<name>A0A4V3SE86_OPIFE</name>
<evidence type="ECO:0000313" key="2">
    <source>
        <dbReference type="Proteomes" id="UP000308267"/>
    </source>
</evidence>
<sequence length="175" mass="18562">MLFVTESYRDCVGSMRILFLVITCCLDLAVLLAEQGSKAATVSFVPPEGILYVGSKDVITCVVADNKSDSGNFSLKAEPNNEKLLSLDNTTAQIKPPKGSETYQIAGNATVNCNWTGSSNESAEKSLNVQILPATTTASQTTDGGMAVQQSILCAITVAGLLITDIRTMWVFTDG</sequence>
<evidence type="ECO:0000313" key="1">
    <source>
        <dbReference type="EMBL" id="TGZ63574.1"/>
    </source>
</evidence>
<reference evidence="1 2" key="1">
    <citation type="journal article" date="2019" name="BMC Genomics">
        <title>New insights from Opisthorchis felineus genome: update on genomics of the epidemiologically important liver flukes.</title>
        <authorList>
            <person name="Ershov N.I."/>
            <person name="Mordvinov V.A."/>
            <person name="Prokhortchouk E.B."/>
            <person name="Pakharukova M.Y."/>
            <person name="Gunbin K.V."/>
            <person name="Ustyantsev K."/>
            <person name="Genaev M.A."/>
            <person name="Blinov A.G."/>
            <person name="Mazur A."/>
            <person name="Boulygina E."/>
            <person name="Tsygankova S."/>
            <person name="Khrameeva E."/>
            <person name="Chekanov N."/>
            <person name="Fan G."/>
            <person name="Xiao A."/>
            <person name="Zhang H."/>
            <person name="Xu X."/>
            <person name="Yang H."/>
            <person name="Solovyev V."/>
            <person name="Lee S.M."/>
            <person name="Liu X."/>
            <person name="Afonnikov D.A."/>
            <person name="Skryabin K.G."/>
        </authorList>
    </citation>
    <scope>NUCLEOTIDE SEQUENCE [LARGE SCALE GENOMIC DNA]</scope>
    <source>
        <strain evidence="1">AK-0245</strain>
        <tissue evidence="1">Whole organism</tissue>
    </source>
</reference>
<dbReference type="Proteomes" id="UP000308267">
    <property type="component" value="Unassembled WGS sequence"/>
</dbReference>
<protein>
    <submittedName>
        <fullName evidence="1">Uncharacterized protein</fullName>
    </submittedName>
</protein>